<accession>A0AAU7MEZ2</accession>
<evidence type="ECO:0000313" key="1">
    <source>
        <dbReference type="EMBL" id="XBP96130.1"/>
    </source>
</evidence>
<dbReference type="InterPro" id="IPR036736">
    <property type="entry name" value="ACP-like_sf"/>
</dbReference>
<dbReference type="EMBL" id="CP157762">
    <property type="protein sequence ID" value="XBP96130.1"/>
    <property type="molecule type" value="Genomic_DNA"/>
</dbReference>
<name>A0AAU7MEZ2_9ACTN</name>
<dbReference type="SUPFAM" id="SSF47336">
    <property type="entry name" value="ACP-like"/>
    <property type="match status" value="1"/>
</dbReference>
<dbReference type="Gene3D" id="1.10.1200.10">
    <property type="entry name" value="ACP-like"/>
    <property type="match status" value="1"/>
</dbReference>
<protein>
    <submittedName>
        <fullName evidence="1">Acyl carrier protein</fullName>
    </submittedName>
</protein>
<dbReference type="AlphaFoldDB" id="A0AAU7MEZ2"/>
<evidence type="ECO:0000313" key="2">
    <source>
        <dbReference type="EMBL" id="XCH76834.1"/>
    </source>
</evidence>
<gene>
    <name evidence="2" type="ORF">ABUL08_12290</name>
    <name evidence="1" type="ORF">VK199_12240</name>
</gene>
<organism evidence="1">
    <name type="scientific">Micromonospora sp. CCTCC AA 2012012</name>
    <dbReference type="NCBI Taxonomy" id="3111921"/>
    <lineage>
        <taxon>Bacteria</taxon>
        <taxon>Bacillati</taxon>
        <taxon>Actinomycetota</taxon>
        <taxon>Actinomycetes</taxon>
        <taxon>Micromonosporales</taxon>
        <taxon>Micromonosporaceae</taxon>
        <taxon>Micromonospora</taxon>
    </lineage>
</organism>
<reference evidence="2" key="2">
    <citation type="submission" date="2024-06" db="EMBL/GenBank/DDBJ databases">
        <title>Micromonospora mangrovi CCTCC AA 2012012 genome sequences.</title>
        <authorList>
            <person name="Gao J."/>
        </authorList>
    </citation>
    <scope>NUCLEOTIDE SEQUENCE</scope>
    <source>
        <strain evidence="2">CCTCC AA 2012012</strain>
    </source>
</reference>
<dbReference type="EMBL" id="CP159342">
    <property type="protein sequence ID" value="XCH76834.1"/>
    <property type="molecule type" value="Genomic_DNA"/>
</dbReference>
<dbReference type="RefSeq" id="WP_350937579.1">
    <property type="nucleotide sequence ID" value="NZ_CP157762.1"/>
</dbReference>
<reference evidence="1" key="1">
    <citation type="submission" date="2024-01" db="EMBL/GenBank/DDBJ databases">
        <title>The genome sequence of Micromonospora mangrovi CCTCC AA 2012012.</title>
        <authorList>
            <person name="Gao J."/>
        </authorList>
    </citation>
    <scope>NUCLEOTIDE SEQUENCE</scope>
    <source>
        <strain evidence="1">CCTCC AA 2012012</strain>
    </source>
</reference>
<sequence length="76" mass="8660">MITQAEFLVLLDDELGLDYAPADLDRDVDELPGWDSVYLWRLLTVLETRTGRPLPFDELLTTRTLEGLRRLAVADA</sequence>
<proteinExistence type="predicted"/>